<feature type="compositionally biased region" description="Basic and acidic residues" evidence="1">
    <location>
        <begin position="433"/>
        <end position="443"/>
    </location>
</feature>
<dbReference type="PANTHER" id="PTHR36513:SF1">
    <property type="entry name" value="TRANSMEMBRANE PROTEIN"/>
    <property type="match status" value="1"/>
</dbReference>
<dbReference type="InterPro" id="IPR029058">
    <property type="entry name" value="AB_hydrolase_fold"/>
</dbReference>
<dbReference type="SMART" id="SM00028">
    <property type="entry name" value="TPR"/>
    <property type="match status" value="2"/>
</dbReference>
<feature type="compositionally biased region" description="Pro residues" evidence="1">
    <location>
        <begin position="373"/>
        <end position="389"/>
    </location>
</feature>
<dbReference type="PANTHER" id="PTHR36513">
    <property type="entry name" value="ABC TRANSMEMBRANE TYPE-1 DOMAIN-CONTAINING PROTEIN"/>
    <property type="match status" value="1"/>
</dbReference>
<organism evidence="3 4">
    <name type="scientific">Hyphomicrobium album</name>
    <dbReference type="NCBI Taxonomy" id="2665159"/>
    <lineage>
        <taxon>Bacteria</taxon>
        <taxon>Pseudomonadati</taxon>
        <taxon>Pseudomonadota</taxon>
        <taxon>Alphaproteobacteria</taxon>
        <taxon>Hyphomicrobiales</taxon>
        <taxon>Hyphomicrobiaceae</taxon>
        <taxon>Hyphomicrobium</taxon>
    </lineage>
</organism>
<feature type="compositionally biased region" description="Low complexity" evidence="1">
    <location>
        <begin position="284"/>
        <end position="295"/>
    </location>
</feature>
<evidence type="ECO:0000313" key="4">
    <source>
        <dbReference type="Proteomes" id="UP000440694"/>
    </source>
</evidence>
<sequence>MFARKTIAVTSLLALLALFSVLMHGAADAQSRWPPWQSYGEAEDASRKKPRKARPGETALLNRQIAQLKAAGKYAEAIPLAQKALALAEKKGATSPDVANALDTLASLYEAQNNYAEAEPLLKRSLAIREEATGQPGVAASRERLAVTYDKLGRSADAQATREETIVVGKGGGNGAAMKEAPSAEVAVKEKAAQEAKKAAEEAKETAEEDLARKQAEQQQAKQEPAKPDAPLPRYSARPVEPQEPAGGAAPPDAAPPAAAPDDPATVQIPAADGAGSSGGGGASTAEAPPAAANGQPHVPEPPVGAPSSDAGEMKPGAPAPDSAEAAKAEEPAKGEIESPSWLRLEREAPPPVAEPSPPRPPPAAANGTPPADAAPPPEGAFGGAPPPMAEAAPPADGDDAAGPPVATAQPPPPPPDAVPPPALPDTGTDQDGVGRGRADAKRMGAPRAPSAAAPAPVTEAPTGGGAAAPPAGPEGDWQVVPVYWGTDRAVQPNAQRLVFGSDRARKLQLGMAEITVPKVHEVPNVERPWVVKIPYFDVTIYAEKEDAKKHFTVKEIKALSREELVALVKARLKDSKIFKDQALVFVHGYNTSFDNALYRTAQIAYDLDFDGAPFLYSWPSGGAVASYTYDRESAQASEPYLREFLQMVVKETGAKQVSIIAHSMGNQPVMDVLRDMRNAAPEGVEISQVILAAPDVDADSFSNLAKTIQGLAKNVTLYVAGNDRALIVSRNFWGSYRAGDVPPAGPLILPGIDTIDVTAASTDTFAINHSGYAANNKLLDDVGELLKTGLRPPEKRVLKPDKVTIQAGDYWKYVPSLAAPVVTGSPP</sequence>
<feature type="region of interest" description="Disordered" evidence="1">
    <location>
        <begin position="169"/>
        <end position="474"/>
    </location>
</feature>
<feature type="compositionally biased region" description="Low complexity" evidence="1">
    <location>
        <begin position="446"/>
        <end position="474"/>
    </location>
</feature>
<dbReference type="InterPro" id="IPR011990">
    <property type="entry name" value="TPR-like_helical_dom_sf"/>
</dbReference>
<dbReference type="Pfam" id="PF13424">
    <property type="entry name" value="TPR_12"/>
    <property type="match status" value="1"/>
</dbReference>
<keyword evidence="2" id="KW-0732">Signal</keyword>
<feature type="compositionally biased region" description="Basic and acidic residues" evidence="1">
    <location>
        <begin position="187"/>
        <end position="216"/>
    </location>
</feature>
<dbReference type="InterPro" id="IPR019734">
    <property type="entry name" value="TPR_rpt"/>
</dbReference>
<protein>
    <submittedName>
        <fullName evidence="3">Alpha/beta hydrolase</fullName>
    </submittedName>
</protein>
<evidence type="ECO:0000313" key="3">
    <source>
        <dbReference type="EMBL" id="MTD95706.1"/>
    </source>
</evidence>
<feature type="compositionally biased region" description="Low complexity" evidence="1">
    <location>
        <begin position="260"/>
        <end position="275"/>
    </location>
</feature>
<dbReference type="InterPro" id="IPR010297">
    <property type="entry name" value="DUF900_hydrolase"/>
</dbReference>
<gene>
    <name evidence="3" type="ORF">GIW81_15305</name>
</gene>
<evidence type="ECO:0000256" key="1">
    <source>
        <dbReference type="SAM" id="MobiDB-lite"/>
    </source>
</evidence>
<dbReference type="SUPFAM" id="SSF53474">
    <property type="entry name" value="alpha/beta-Hydrolases"/>
    <property type="match status" value="1"/>
</dbReference>
<dbReference type="GO" id="GO:0016787">
    <property type="term" value="F:hydrolase activity"/>
    <property type="evidence" value="ECO:0007669"/>
    <property type="project" value="UniProtKB-KW"/>
</dbReference>
<dbReference type="AlphaFoldDB" id="A0A6I3KQ24"/>
<dbReference type="Gene3D" id="3.40.50.1820">
    <property type="entry name" value="alpha/beta hydrolase"/>
    <property type="match status" value="1"/>
</dbReference>
<feature type="compositionally biased region" description="Basic and acidic residues" evidence="1">
    <location>
        <begin position="325"/>
        <end position="337"/>
    </location>
</feature>
<feature type="region of interest" description="Disordered" evidence="1">
    <location>
        <begin position="32"/>
        <end position="56"/>
    </location>
</feature>
<feature type="compositionally biased region" description="Pro residues" evidence="1">
    <location>
        <begin position="350"/>
        <end position="364"/>
    </location>
</feature>
<feature type="compositionally biased region" description="Pro residues" evidence="1">
    <location>
        <begin position="410"/>
        <end position="424"/>
    </location>
</feature>
<dbReference type="RefSeq" id="WP_154740219.1">
    <property type="nucleotide sequence ID" value="NZ_WMBQ01000002.1"/>
</dbReference>
<name>A0A6I3KQ24_9HYPH</name>
<comment type="caution">
    <text evidence="3">The sequence shown here is derived from an EMBL/GenBank/DDBJ whole genome shotgun (WGS) entry which is preliminary data.</text>
</comment>
<dbReference type="Pfam" id="PF05990">
    <property type="entry name" value="DUF900"/>
    <property type="match status" value="1"/>
</dbReference>
<dbReference type="Proteomes" id="UP000440694">
    <property type="component" value="Unassembled WGS sequence"/>
</dbReference>
<evidence type="ECO:0000256" key="2">
    <source>
        <dbReference type="SAM" id="SignalP"/>
    </source>
</evidence>
<dbReference type="Gene3D" id="1.25.40.10">
    <property type="entry name" value="Tetratricopeptide repeat domain"/>
    <property type="match status" value="1"/>
</dbReference>
<feature type="signal peptide" evidence="2">
    <location>
        <begin position="1"/>
        <end position="29"/>
    </location>
</feature>
<keyword evidence="3" id="KW-0378">Hydrolase</keyword>
<reference evidence="3 4" key="1">
    <citation type="submission" date="2019-11" db="EMBL/GenBank/DDBJ databases">
        <title>Identification of a novel strain.</title>
        <authorList>
            <person name="Xu Q."/>
            <person name="Wang G."/>
        </authorList>
    </citation>
    <scope>NUCLEOTIDE SEQUENCE [LARGE SCALE GENOMIC DNA]</scope>
    <source>
        <strain evidence="4">xq</strain>
    </source>
</reference>
<feature type="compositionally biased region" description="Low complexity" evidence="1">
    <location>
        <begin position="390"/>
        <end position="409"/>
    </location>
</feature>
<keyword evidence="4" id="KW-1185">Reference proteome</keyword>
<feature type="chain" id="PRO_5026127998" evidence="2">
    <location>
        <begin position="30"/>
        <end position="828"/>
    </location>
</feature>
<accession>A0A6I3KQ24</accession>
<proteinExistence type="predicted"/>
<dbReference type="EMBL" id="WMBQ01000002">
    <property type="protein sequence ID" value="MTD95706.1"/>
    <property type="molecule type" value="Genomic_DNA"/>
</dbReference>
<dbReference type="SUPFAM" id="SSF48452">
    <property type="entry name" value="TPR-like"/>
    <property type="match status" value="1"/>
</dbReference>